<organism evidence="3 4">
    <name type="scientific">Anguilla anguilla</name>
    <name type="common">European freshwater eel</name>
    <name type="synonym">Muraena anguilla</name>
    <dbReference type="NCBI Taxonomy" id="7936"/>
    <lineage>
        <taxon>Eukaryota</taxon>
        <taxon>Metazoa</taxon>
        <taxon>Chordata</taxon>
        <taxon>Craniata</taxon>
        <taxon>Vertebrata</taxon>
        <taxon>Euteleostomi</taxon>
        <taxon>Actinopterygii</taxon>
        <taxon>Neopterygii</taxon>
        <taxon>Teleostei</taxon>
        <taxon>Anguilliformes</taxon>
        <taxon>Anguillidae</taxon>
        <taxon>Anguilla</taxon>
    </lineage>
</organism>
<feature type="region of interest" description="Disordered" evidence="2">
    <location>
        <begin position="1"/>
        <end position="22"/>
    </location>
</feature>
<dbReference type="AlphaFoldDB" id="A0A9D3M1L6"/>
<feature type="compositionally biased region" description="Polar residues" evidence="2">
    <location>
        <begin position="7"/>
        <end position="19"/>
    </location>
</feature>
<keyword evidence="4" id="KW-1185">Reference proteome</keyword>
<feature type="region of interest" description="Disordered" evidence="2">
    <location>
        <begin position="110"/>
        <end position="139"/>
    </location>
</feature>
<proteinExistence type="predicted"/>
<protein>
    <submittedName>
        <fullName evidence="3">Uncharacterized protein</fullName>
    </submittedName>
</protein>
<evidence type="ECO:0000313" key="3">
    <source>
        <dbReference type="EMBL" id="KAG5840917.1"/>
    </source>
</evidence>
<gene>
    <name evidence="3" type="ORF">ANANG_G00193920</name>
</gene>
<dbReference type="Proteomes" id="UP001044222">
    <property type="component" value="Chromosome 10"/>
</dbReference>
<evidence type="ECO:0000256" key="1">
    <source>
        <dbReference type="SAM" id="Coils"/>
    </source>
</evidence>
<keyword evidence="1" id="KW-0175">Coiled coil</keyword>
<name>A0A9D3M1L6_ANGAN</name>
<evidence type="ECO:0000313" key="4">
    <source>
        <dbReference type="Proteomes" id="UP001044222"/>
    </source>
</evidence>
<sequence>MAEGTPQHASPSKLPTVNSEDGKQLRDKFQLLVYACRDESASRDELAAEALKTATWALATIGRLERQNRAANQRSRHLQERLLNAQHKLQASELDVTKLQATVALQFDDRRMATTTRTDVEEGADASADSEPTYGHLPD</sequence>
<reference evidence="3" key="1">
    <citation type="submission" date="2021-01" db="EMBL/GenBank/DDBJ databases">
        <title>A chromosome-scale assembly of European eel, Anguilla anguilla.</title>
        <authorList>
            <person name="Henkel C."/>
            <person name="Jong-Raadsen S.A."/>
            <person name="Dufour S."/>
            <person name="Weltzien F.-A."/>
            <person name="Palstra A.P."/>
            <person name="Pelster B."/>
            <person name="Spaink H.P."/>
            <person name="Van Den Thillart G.E."/>
            <person name="Jansen H."/>
            <person name="Zahm M."/>
            <person name="Klopp C."/>
            <person name="Cedric C."/>
            <person name="Louis A."/>
            <person name="Berthelot C."/>
            <person name="Parey E."/>
            <person name="Roest Crollius H."/>
            <person name="Montfort J."/>
            <person name="Robinson-Rechavi M."/>
            <person name="Bucao C."/>
            <person name="Bouchez O."/>
            <person name="Gislard M."/>
            <person name="Lluch J."/>
            <person name="Milhes M."/>
            <person name="Lampietro C."/>
            <person name="Lopez Roques C."/>
            <person name="Donnadieu C."/>
            <person name="Braasch I."/>
            <person name="Desvignes T."/>
            <person name="Postlethwait J."/>
            <person name="Bobe J."/>
            <person name="Guiguen Y."/>
            <person name="Dirks R."/>
        </authorList>
    </citation>
    <scope>NUCLEOTIDE SEQUENCE</scope>
    <source>
        <strain evidence="3">Tag_6206</strain>
        <tissue evidence="3">Liver</tissue>
    </source>
</reference>
<comment type="caution">
    <text evidence="3">The sequence shown here is derived from an EMBL/GenBank/DDBJ whole genome shotgun (WGS) entry which is preliminary data.</text>
</comment>
<accession>A0A9D3M1L6</accession>
<feature type="coiled-coil region" evidence="1">
    <location>
        <begin position="61"/>
        <end position="88"/>
    </location>
</feature>
<evidence type="ECO:0000256" key="2">
    <source>
        <dbReference type="SAM" id="MobiDB-lite"/>
    </source>
</evidence>
<dbReference type="EMBL" id="JAFIRN010000010">
    <property type="protein sequence ID" value="KAG5840917.1"/>
    <property type="molecule type" value="Genomic_DNA"/>
</dbReference>